<accession>A0ACD3Q649</accession>
<comment type="caution">
    <text evidence="1">The sequence shown here is derived from an EMBL/GenBank/DDBJ whole genome shotgun (WGS) entry which is preliminary data.</text>
</comment>
<sequence length="95" mass="10350">MTIHSASKSDEGFYKCSISGGGESLSSWLAVENSPPSADSSSVSVIRLICHLVVGTPYLLSTILLGIICRDRKRAVETETVEDVMVVMEMEERSR</sequence>
<organism evidence="1 2">
    <name type="scientific">Larimichthys crocea</name>
    <name type="common">Large yellow croaker</name>
    <name type="synonym">Pseudosciaena crocea</name>
    <dbReference type="NCBI Taxonomy" id="215358"/>
    <lineage>
        <taxon>Eukaryota</taxon>
        <taxon>Metazoa</taxon>
        <taxon>Chordata</taxon>
        <taxon>Craniata</taxon>
        <taxon>Vertebrata</taxon>
        <taxon>Euteleostomi</taxon>
        <taxon>Actinopterygii</taxon>
        <taxon>Neopterygii</taxon>
        <taxon>Teleostei</taxon>
        <taxon>Neoteleostei</taxon>
        <taxon>Acanthomorphata</taxon>
        <taxon>Eupercaria</taxon>
        <taxon>Sciaenidae</taxon>
        <taxon>Larimichthys</taxon>
    </lineage>
</organism>
<reference evidence="1" key="1">
    <citation type="submission" date="2018-11" db="EMBL/GenBank/DDBJ databases">
        <title>The sequence and de novo assembly of Larimichthys crocea genome using PacBio and Hi-C technologies.</title>
        <authorList>
            <person name="Xu P."/>
            <person name="Chen B."/>
            <person name="Zhou Z."/>
            <person name="Ke Q."/>
            <person name="Wu Y."/>
            <person name="Bai H."/>
            <person name="Pu F."/>
        </authorList>
    </citation>
    <scope>NUCLEOTIDE SEQUENCE</scope>
    <source>
        <tissue evidence="1">Muscle</tissue>
    </source>
</reference>
<gene>
    <name evidence="1" type="ORF">E3U43_007686</name>
</gene>
<keyword evidence="2" id="KW-1185">Reference proteome</keyword>
<protein>
    <submittedName>
        <fullName evidence="1">Uncharacterized protein</fullName>
    </submittedName>
</protein>
<evidence type="ECO:0000313" key="1">
    <source>
        <dbReference type="EMBL" id="TMS02146.1"/>
    </source>
</evidence>
<dbReference type="EMBL" id="CM011697">
    <property type="protein sequence ID" value="TMS02146.1"/>
    <property type="molecule type" value="Genomic_DNA"/>
</dbReference>
<proteinExistence type="predicted"/>
<dbReference type="Proteomes" id="UP000793456">
    <property type="component" value="Chromosome XXIV"/>
</dbReference>
<evidence type="ECO:0000313" key="2">
    <source>
        <dbReference type="Proteomes" id="UP000793456"/>
    </source>
</evidence>
<name>A0ACD3Q649_LARCR</name>